<dbReference type="PANTHER" id="PTHR11469:SF1">
    <property type="entry name" value="GLUCOSE-6-PHOSPHATE ISOMERASE"/>
    <property type="match status" value="1"/>
</dbReference>
<dbReference type="PANTHER" id="PTHR11469">
    <property type="entry name" value="GLUCOSE-6-PHOSPHATE ISOMERASE"/>
    <property type="match status" value="1"/>
</dbReference>
<dbReference type="InterPro" id="IPR018189">
    <property type="entry name" value="Phosphoglucose_isomerase_CS"/>
</dbReference>
<evidence type="ECO:0000256" key="2">
    <source>
        <dbReference type="ARBA" id="ARBA00006604"/>
    </source>
</evidence>
<dbReference type="Pfam" id="PF00342">
    <property type="entry name" value="PGI"/>
    <property type="match status" value="1"/>
</dbReference>
<reference evidence="9 10" key="1">
    <citation type="submission" date="2020-12" db="EMBL/GenBank/DDBJ databases">
        <title>Aureibaculum luteum sp. nov. and Aureibaculum flavum sp. nov., novel members of the family Flavobacteriaceae isolated from Antarctic intertidal sediments.</title>
        <authorList>
            <person name="He X."/>
            <person name="Zhang X."/>
        </authorList>
    </citation>
    <scope>NUCLEOTIDE SEQUENCE [LARGE SCALE GENOMIC DNA]</scope>
    <source>
        <strain evidence="9 10">A20</strain>
    </source>
</reference>
<dbReference type="RefSeq" id="WP_198840763.1">
    <property type="nucleotide sequence ID" value="NZ_JAEHFJ010000003.1"/>
</dbReference>
<dbReference type="PROSITE" id="PS00765">
    <property type="entry name" value="P_GLUCOSE_ISOMERASE_1"/>
    <property type="match status" value="1"/>
</dbReference>
<proteinExistence type="inferred from homology"/>
<dbReference type="Gene3D" id="3.40.50.10490">
    <property type="entry name" value="Glucose-6-phosphate isomerase like protein, domain 1"/>
    <property type="match status" value="2"/>
</dbReference>
<dbReference type="CDD" id="cd05015">
    <property type="entry name" value="SIS_PGI_1"/>
    <property type="match status" value="1"/>
</dbReference>
<evidence type="ECO:0000256" key="8">
    <source>
        <dbReference type="RuleBase" id="RU000612"/>
    </source>
</evidence>
<gene>
    <name evidence="7 9" type="primary">pgi</name>
    <name evidence="9" type="ORF">JBL43_07100</name>
</gene>
<dbReference type="PRINTS" id="PR00662">
    <property type="entry name" value="G6PISOMERASE"/>
</dbReference>
<keyword evidence="4 7" id="KW-0324">Glycolysis</keyword>
<comment type="catalytic activity">
    <reaction evidence="6 7 8">
        <text>alpha-D-glucose 6-phosphate = beta-D-fructose 6-phosphate</text>
        <dbReference type="Rhea" id="RHEA:11816"/>
        <dbReference type="ChEBI" id="CHEBI:57634"/>
        <dbReference type="ChEBI" id="CHEBI:58225"/>
        <dbReference type="EC" id="5.3.1.9"/>
    </reaction>
</comment>
<dbReference type="EMBL" id="JAEHFJ010000003">
    <property type="protein sequence ID" value="MBJ2173998.1"/>
    <property type="molecule type" value="Genomic_DNA"/>
</dbReference>
<feature type="active site" evidence="7">
    <location>
        <position position="514"/>
    </location>
</feature>
<dbReference type="InterPro" id="IPR001672">
    <property type="entry name" value="G6P_Isomerase"/>
</dbReference>
<dbReference type="PROSITE" id="PS00174">
    <property type="entry name" value="P_GLUCOSE_ISOMERASE_2"/>
    <property type="match status" value="1"/>
</dbReference>
<dbReference type="InterPro" id="IPR035482">
    <property type="entry name" value="SIS_PGI_2"/>
</dbReference>
<keyword evidence="10" id="KW-1185">Reference proteome</keyword>
<accession>A0ABS0WPT6</accession>
<evidence type="ECO:0000256" key="1">
    <source>
        <dbReference type="ARBA" id="ARBA00004926"/>
    </source>
</evidence>
<dbReference type="GO" id="GO:0004347">
    <property type="term" value="F:glucose-6-phosphate isomerase activity"/>
    <property type="evidence" value="ECO:0007669"/>
    <property type="project" value="UniProtKB-EC"/>
</dbReference>
<feature type="active site" description="Proton donor" evidence="7">
    <location>
        <position position="356"/>
    </location>
</feature>
<evidence type="ECO:0000256" key="4">
    <source>
        <dbReference type="ARBA" id="ARBA00023152"/>
    </source>
</evidence>
<comment type="similarity">
    <text evidence="2 7 8">Belongs to the GPI family.</text>
</comment>
<comment type="subcellular location">
    <subcellularLocation>
        <location evidence="7">Cytoplasm</location>
    </subcellularLocation>
</comment>
<comment type="caution">
    <text evidence="9">The sequence shown here is derived from an EMBL/GenBank/DDBJ whole genome shotgun (WGS) entry which is preliminary data.</text>
</comment>
<name>A0ABS0WPT6_9FLAO</name>
<keyword evidence="5 7" id="KW-0413">Isomerase</keyword>
<comment type="function">
    <text evidence="7">Catalyzes the reversible isomerization of glucose-6-phosphate to fructose-6-phosphate.</text>
</comment>
<keyword evidence="7" id="KW-0963">Cytoplasm</keyword>
<dbReference type="SUPFAM" id="SSF53697">
    <property type="entry name" value="SIS domain"/>
    <property type="match status" value="1"/>
</dbReference>
<evidence type="ECO:0000256" key="6">
    <source>
        <dbReference type="ARBA" id="ARBA00029321"/>
    </source>
</evidence>
<comment type="pathway">
    <text evidence="7">Carbohydrate biosynthesis; gluconeogenesis.</text>
</comment>
<dbReference type="HAMAP" id="MF_00473">
    <property type="entry name" value="G6P_isomerase"/>
    <property type="match status" value="1"/>
</dbReference>
<dbReference type="EC" id="5.3.1.9" evidence="7"/>
<evidence type="ECO:0000313" key="10">
    <source>
        <dbReference type="Proteomes" id="UP000623301"/>
    </source>
</evidence>
<dbReference type="PROSITE" id="PS51463">
    <property type="entry name" value="P_GLUCOSE_ISOMERASE_3"/>
    <property type="match status" value="1"/>
</dbReference>
<organism evidence="9 10">
    <name type="scientific">Aureibaculum flavum</name>
    <dbReference type="NCBI Taxonomy" id="2795986"/>
    <lineage>
        <taxon>Bacteria</taxon>
        <taxon>Pseudomonadati</taxon>
        <taxon>Bacteroidota</taxon>
        <taxon>Flavobacteriia</taxon>
        <taxon>Flavobacteriales</taxon>
        <taxon>Flavobacteriaceae</taxon>
        <taxon>Aureibaculum</taxon>
    </lineage>
</organism>
<dbReference type="InterPro" id="IPR035476">
    <property type="entry name" value="SIS_PGI_1"/>
</dbReference>
<dbReference type="NCBIfam" id="NF001211">
    <property type="entry name" value="PRK00179.1"/>
    <property type="match status" value="1"/>
</dbReference>
<evidence type="ECO:0000256" key="7">
    <source>
        <dbReference type="HAMAP-Rule" id="MF_00473"/>
    </source>
</evidence>
<protein>
    <recommendedName>
        <fullName evidence="7">Glucose-6-phosphate isomerase</fullName>
        <shortName evidence="7">GPI</shortName>
        <ecNumber evidence="7">5.3.1.9</ecNumber>
    </recommendedName>
    <alternativeName>
        <fullName evidence="7">Phosphoglucose isomerase</fullName>
        <shortName evidence="7">PGI</shortName>
    </alternativeName>
    <alternativeName>
        <fullName evidence="7">Phosphohexose isomerase</fullName>
        <shortName evidence="7">PHI</shortName>
    </alternativeName>
</protein>
<keyword evidence="3 7" id="KW-0312">Gluconeogenesis</keyword>
<evidence type="ECO:0000313" key="9">
    <source>
        <dbReference type="EMBL" id="MBJ2173998.1"/>
    </source>
</evidence>
<evidence type="ECO:0000256" key="3">
    <source>
        <dbReference type="ARBA" id="ARBA00022432"/>
    </source>
</evidence>
<dbReference type="InterPro" id="IPR046348">
    <property type="entry name" value="SIS_dom_sf"/>
</dbReference>
<feature type="active site" evidence="7">
    <location>
        <position position="387"/>
    </location>
</feature>
<sequence>MALKNQNPTKTNAWKSLQELYQGIKNTDMKKLFMQDSERLEKYSLKHDDLSLNFSKNRISDDVLKSLVALAKEVDLQDGIDKMFAGDIINETENRAVLHTALRNKSGNAVMFEGENVMVEVNETLQKMKVFSEKVISGKHKGYSGKAITDVVNIGIGGSDLGPRMVVDALQYYKNHLKTHFVSNIDGDHVAEIIKELDPETTLFVIVSKTFTTQETLTNAETIKKWFLSKGATQNDIQHNFVAVSTNLSKVVAFGIAEDNIFTMWDWVGGRYSLWSAVGLSISLALGFDNFDQLLTGAYEMDEHFKTTSFDENIPVTLALISIWYNNFFETESEVVIPYSQYLTQFVPYLQQGSMESNGKSVDRDGNPVDYQTGNIIWGNTGTNVQHAFMQLVHQGTKLIPVDFIGFKESLYGNEDHHNKLMSNFYAQSEALYLGKAKEEVHLELKTAGQQDKISKLLPFKVFEGNKPSNSFLMDKLTPKNLGKLIATYEHKTFVQGYIWNIFSFDQFGVELGKELAKKFLA</sequence>
<dbReference type="Proteomes" id="UP000623301">
    <property type="component" value="Unassembled WGS sequence"/>
</dbReference>
<evidence type="ECO:0000256" key="5">
    <source>
        <dbReference type="ARBA" id="ARBA00023235"/>
    </source>
</evidence>
<dbReference type="CDD" id="cd05016">
    <property type="entry name" value="SIS_PGI_2"/>
    <property type="match status" value="1"/>
</dbReference>
<comment type="pathway">
    <text evidence="1 7 8">Carbohydrate degradation; glycolysis; D-glyceraldehyde 3-phosphate and glycerone phosphate from D-glucose: step 2/4.</text>
</comment>